<gene>
    <name evidence="1" type="ORF">A2785_01945</name>
</gene>
<accession>A0A1G1VMS5</accession>
<protein>
    <submittedName>
        <fullName evidence="1">Uncharacterized protein</fullName>
    </submittedName>
</protein>
<name>A0A1G1VMS5_9BACT</name>
<proteinExistence type="predicted"/>
<organism evidence="1 2">
    <name type="scientific">Candidatus Chisholmbacteria bacterium RIFCSPHIGHO2_01_FULL_49_18</name>
    <dbReference type="NCBI Taxonomy" id="1797590"/>
    <lineage>
        <taxon>Bacteria</taxon>
        <taxon>Candidatus Chisholmiibacteriota</taxon>
    </lineage>
</organism>
<dbReference type="AlphaFoldDB" id="A0A1G1VMS5"/>
<dbReference type="EMBL" id="MHCI01000012">
    <property type="protein sequence ID" value="OGY16701.1"/>
    <property type="molecule type" value="Genomic_DNA"/>
</dbReference>
<sequence>MTNMPSVIVGVFDPEPASDLFWAPTTAQVLYHIRIHLRVPEGIFGLSGMLLSHLGFGSGMQRFIDAWLITIPLNLMGYRGGVFA</sequence>
<reference evidence="1 2" key="1">
    <citation type="journal article" date="2016" name="Nat. Commun.">
        <title>Thousands of microbial genomes shed light on interconnected biogeochemical processes in an aquifer system.</title>
        <authorList>
            <person name="Anantharaman K."/>
            <person name="Brown C.T."/>
            <person name="Hug L.A."/>
            <person name="Sharon I."/>
            <person name="Castelle C.J."/>
            <person name="Probst A.J."/>
            <person name="Thomas B.C."/>
            <person name="Singh A."/>
            <person name="Wilkins M.J."/>
            <person name="Karaoz U."/>
            <person name="Brodie E.L."/>
            <person name="Williams K.H."/>
            <person name="Hubbard S.S."/>
            <person name="Banfield J.F."/>
        </authorList>
    </citation>
    <scope>NUCLEOTIDE SEQUENCE [LARGE SCALE GENOMIC DNA]</scope>
</reference>
<evidence type="ECO:0000313" key="1">
    <source>
        <dbReference type="EMBL" id="OGY16701.1"/>
    </source>
</evidence>
<comment type="caution">
    <text evidence="1">The sequence shown here is derived from an EMBL/GenBank/DDBJ whole genome shotgun (WGS) entry which is preliminary data.</text>
</comment>
<evidence type="ECO:0000313" key="2">
    <source>
        <dbReference type="Proteomes" id="UP000179069"/>
    </source>
</evidence>
<dbReference type="Proteomes" id="UP000179069">
    <property type="component" value="Unassembled WGS sequence"/>
</dbReference>